<protein>
    <submittedName>
        <fullName evidence="1">Uncharacterized protein</fullName>
    </submittedName>
</protein>
<comment type="caution">
    <text evidence="1">The sequence shown here is derived from an EMBL/GenBank/DDBJ whole genome shotgun (WGS) entry which is preliminary data.</text>
</comment>
<dbReference type="EMBL" id="BNCO01000006">
    <property type="protein sequence ID" value="GIL48754.1"/>
    <property type="molecule type" value="Genomic_DNA"/>
</dbReference>
<evidence type="ECO:0000313" key="2">
    <source>
        <dbReference type="Proteomes" id="UP000747399"/>
    </source>
</evidence>
<organism evidence="1 2">
    <name type="scientific">Volvox africanus</name>
    <dbReference type="NCBI Taxonomy" id="51714"/>
    <lineage>
        <taxon>Eukaryota</taxon>
        <taxon>Viridiplantae</taxon>
        <taxon>Chlorophyta</taxon>
        <taxon>core chlorophytes</taxon>
        <taxon>Chlorophyceae</taxon>
        <taxon>CS clade</taxon>
        <taxon>Chlamydomonadales</taxon>
        <taxon>Volvocaceae</taxon>
        <taxon>Volvox</taxon>
    </lineage>
</organism>
<proteinExistence type="predicted"/>
<dbReference type="Pfam" id="PF04749">
    <property type="entry name" value="PLAC8"/>
    <property type="match status" value="1"/>
</dbReference>
<name>A0A8J4B051_9CHLO</name>
<dbReference type="PANTHER" id="PTHR15907">
    <property type="entry name" value="DUF614 FAMILY PROTEIN-RELATED"/>
    <property type="match status" value="1"/>
</dbReference>
<dbReference type="Proteomes" id="UP000747399">
    <property type="component" value="Unassembled WGS sequence"/>
</dbReference>
<sequence>MPLVPAKKSWTTGLFDCAAEPSGESFCLYACFCTVCAYGRNVELMEPGELVFFGGNCAAACCSYYLVNLFTGCPCMLHMLARGYIREKYNIPGDSFEDILITWCCIPCALCQEHRELIIRGHKPGGTCTSPKLMKKTTQQCTSATTQRSS</sequence>
<keyword evidence="2" id="KW-1185">Reference proteome</keyword>
<evidence type="ECO:0000313" key="1">
    <source>
        <dbReference type="EMBL" id="GIL48754.1"/>
    </source>
</evidence>
<dbReference type="NCBIfam" id="TIGR01571">
    <property type="entry name" value="A_thal_Cys_rich"/>
    <property type="match status" value="1"/>
</dbReference>
<reference evidence="1" key="1">
    <citation type="journal article" date="2021" name="Proc. Natl. Acad. Sci. U.S.A.">
        <title>Three genomes in the algal genus Volvox reveal the fate of a haploid sex-determining region after a transition to homothallism.</title>
        <authorList>
            <person name="Yamamoto K."/>
            <person name="Hamaji T."/>
            <person name="Kawai-Toyooka H."/>
            <person name="Matsuzaki R."/>
            <person name="Takahashi F."/>
            <person name="Nishimura Y."/>
            <person name="Kawachi M."/>
            <person name="Noguchi H."/>
            <person name="Minakuchi Y."/>
            <person name="Umen J.G."/>
            <person name="Toyoda A."/>
            <person name="Nozaki H."/>
        </authorList>
    </citation>
    <scope>NUCLEOTIDE SEQUENCE</scope>
    <source>
        <strain evidence="1">NIES-3780</strain>
    </source>
</reference>
<accession>A0A8J4B051</accession>
<dbReference type="AlphaFoldDB" id="A0A8J4B051"/>
<dbReference type="InterPro" id="IPR006461">
    <property type="entry name" value="PLAC_motif_containing"/>
</dbReference>
<gene>
    <name evidence="1" type="ORF">Vafri_5192</name>
</gene>